<dbReference type="PROSITE" id="PS00237">
    <property type="entry name" value="G_PROTEIN_RECEP_F1_1"/>
    <property type="match status" value="1"/>
</dbReference>
<reference evidence="16" key="1">
    <citation type="submission" date="2022-07" db="EMBL/GenBank/DDBJ databases">
        <title>Chromosome-level genome of Muraenolepis orangiensis.</title>
        <authorList>
            <person name="Kim J."/>
        </authorList>
    </citation>
    <scope>NUCLEOTIDE SEQUENCE</scope>
    <source>
        <strain evidence="16">KU_S4_2022</strain>
        <tissue evidence="16">Muscle</tissue>
    </source>
</reference>
<dbReference type="OrthoDB" id="10018446at2759"/>
<protein>
    <recommendedName>
        <fullName evidence="2">P2Y purinoceptor 2</fullName>
    </recommendedName>
</protein>
<feature type="transmembrane region" description="Helical" evidence="14">
    <location>
        <begin position="188"/>
        <end position="213"/>
    </location>
</feature>
<dbReference type="FunFam" id="1.20.1070.10:FF:000017">
    <property type="entry name" value="lysophosphatidic acid receptor 4"/>
    <property type="match status" value="1"/>
</dbReference>
<evidence type="ECO:0000256" key="3">
    <source>
        <dbReference type="ARBA" id="ARBA00022475"/>
    </source>
</evidence>
<keyword evidence="11 13" id="KW-0675">Receptor</keyword>
<gene>
    <name evidence="16" type="ORF">NHX12_007990</name>
</gene>
<keyword evidence="17" id="KW-1185">Reference proteome</keyword>
<evidence type="ECO:0000256" key="4">
    <source>
        <dbReference type="ARBA" id="ARBA00022692"/>
    </source>
</evidence>
<feature type="transmembrane region" description="Helical" evidence="14">
    <location>
        <begin position="106"/>
        <end position="125"/>
    </location>
</feature>
<feature type="transmembrane region" description="Helical" evidence="14">
    <location>
        <begin position="145"/>
        <end position="164"/>
    </location>
</feature>
<evidence type="ECO:0000256" key="6">
    <source>
        <dbReference type="ARBA" id="ARBA00022989"/>
    </source>
</evidence>
<feature type="transmembrane region" description="Helical" evidence="14">
    <location>
        <begin position="243"/>
        <end position="262"/>
    </location>
</feature>
<dbReference type="Proteomes" id="UP001148018">
    <property type="component" value="Unassembled WGS sequence"/>
</dbReference>
<feature type="domain" description="G-protein coupled receptors family 1 profile" evidence="15">
    <location>
        <begin position="43"/>
        <end position="311"/>
    </location>
</feature>
<evidence type="ECO:0000256" key="12">
    <source>
        <dbReference type="ARBA" id="ARBA00023224"/>
    </source>
</evidence>
<dbReference type="InterPro" id="IPR017452">
    <property type="entry name" value="GPCR_Rhodpsn_7TM"/>
</dbReference>
<evidence type="ECO:0000313" key="17">
    <source>
        <dbReference type="Proteomes" id="UP001148018"/>
    </source>
</evidence>
<dbReference type="PROSITE" id="PS50262">
    <property type="entry name" value="G_PROTEIN_RECEP_F1_2"/>
    <property type="match status" value="1"/>
</dbReference>
<dbReference type="GO" id="GO:0031686">
    <property type="term" value="F:A1 adenosine receptor binding"/>
    <property type="evidence" value="ECO:0007669"/>
    <property type="project" value="TreeGrafter"/>
</dbReference>
<evidence type="ECO:0000256" key="9">
    <source>
        <dbReference type="ARBA" id="ARBA00023136"/>
    </source>
</evidence>
<dbReference type="EMBL" id="JANIIK010000114">
    <property type="protein sequence ID" value="KAJ3590033.1"/>
    <property type="molecule type" value="Genomic_DNA"/>
</dbReference>
<dbReference type="AlphaFoldDB" id="A0A9Q0DKH1"/>
<keyword evidence="5" id="KW-0391">Immunity</keyword>
<evidence type="ECO:0000256" key="13">
    <source>
        <dbReference type="RuleBase" id="RU000688"/>
    </source>
</evidence>
<keyword evidence="8" id="KW-1064">Adaptive immunity</keyword>
<organism evidence="16 17">
    <name type="scientific">Muraenolepis orangiensis</name>
    <name type="common">Patagonian moray cod</name>
    <dbReference type="NCBI Taxonomy" id="630683"/>
    <lineage>
        <taxon>Eukaryota</taxon>
        <taxon>Metazoa</taxon>
        <taxon>Chordata</taxon>
        <taxon>Craniata</taxon>
        <taxon>Vertebrata</taxon>
        <taxon>Euteleostomi</taxon>
        <taxon>Actinopterygii</taxon>
        <taxon>Neopterygii</taxon>
        <taxon>Teleostei</taxon>
        <taxon>Neoteleostei</taxon>
        <taxon>Acanthomorphata</taxon>
        <taxon>Zeiogadaria</taxon>
        <taxon>Gadariae</taxon>
        <taxon>Gadiformes</taxon>
        <taxon>Muraenolepidoidei</taxon>
        <taxon>Muraenolepididae</taxon>
        <taxon>Muraenolepis</taxon>
    </lineage>
</organism>
<sequence>MNFSNGPAALNETSLYSCRFNEDFKYLLLPISYSLVFFFGLALNSMALYIMAFRTKRWTPSTIYMFNLTVADTLYVFTLPFLIFYYAGANDWPFSEPVCKIVRFLFYANLYGSILFLSAISLHRFIGICYPVRSLSWLSTRRAKVVSVAVWACVITCQAPVLFFSRTRRHRKVRVCFDTTSPELFDEFLVYSSVISVVMFALPFMVAMVCYGLMVRKLLEPSLASGDDKRGQQVAAHRKQKSVRTIVIVLMSFMLCFLPFHLTRTLYYTFRYLSKRHPEQVTCKLLEASSIAYKVTRPMASANSLIDPILFFTAGQGFRKTLRMEPKKDKRCISECADVTLMTQL</sequence>
<dbReference type="PANTHER" id="PTHR24231:SF17">
    <property type="entry name" value="P2Y PURINOCEPTOR 2"/>
    <property type="match status" value="1"/>
</dbReference>
<dbReference type="GO" id="GO:0045030">
    <property type="term" value="F:G protein-coupled UTP receptor activity"/>
    <property type="evidence" value="ECO:0007669"/>
    <property type="project" value="TreeGrafter"/>
</dbReference>
<keyword evidence="4 13" id="KW-0812">Transmembrane</keyword>
<evidence type="ECO:0000256" key="10">
    <source>
        <dbReference type="ARBA" id="ARBA00023157"/>
    </source>
</evidence>
<keyword evidence="9 14" id="KW-0472">Membrane</keyword>
<dbReference type="Gene3D" id="1.20.1070.10">
    <property type="entry name" value="Rhodopsin 7-helix transmembrane proteins"/>
    <property type="match status" value="1"/>
</dbReference>
<dbReference type="InterPro" id="IPR000276">
    <property type="entry name" value="GPCR_Rhodpsn"/>
</dbReference>
<evidence type="ECO:0000256" key="11">
    <source>
        <dbReference type="ARBA" id="ARBA00023170"/>
    </source>
</evidence>
<evidence type="ECO:0000313" key="16">
    <source>
        <dbReference type="EMBL" id="KAJ3590033.1"/>
    </source>
</evidence>
<dbReference type="GO" id="GO:0005886">
    <property type="term" value="C:plasma membrane"/>
    <property type="evidence" value="ECO:0007669"/>
    <property type="project" value="UniProtKB-SubCell"/>
</dbReference>
<evidence type="ECO:0000256" key="2">
    <source>
        <dbReference type="ARBA" id="ARBA00021855"/>
    </source>
</evidence>
<dbReference type="PRINTS" id="PR00237">
    <property type="entry name" value="GPCRRHODOPSN"/>
</dbReference>
<dbReference type="SUPFAM" id="SSF81321">
    <property type="entry name" value="Family A G protein-coupled receptor-like"/>
    <property type="match status" value="1"/>
</dbReference>
<comment type="caution">
    <text evidence="16">The sequence shown here is derived from an EMBL/GenBank/DDBJ whole genome shotgun (WGS) entry which is preliminary data.</text>
</comment>
<dbReference type="PANTHER" id="PTHR24231">
    <property type="entry name" value="PURINOCEPTOR-RELATED G-PROTEIN COUPLED RECEPTOR"/>
    <property type="match status" value="1"/>
</dbReference>
<keyword evidence="10" id="KW-1015">Disulfide bond</keyword>
<evidence type="ECO:0000256" key="1">
    <source>
        <dbReference type="ARBA" id="ARBA00004651"/>
    </source>
</evidence>
<comment type="subcellular location">
    <subcellularLocation>
        <location evidence="1">Cell membrane</location>
        <topology evidence="1">Multi-pass membrane protein</topology>
    </subcellularLocation>
</comment>
<evidence type="ECO:0000256" key="14">
    <source>
        <dbReference type="SAM" id="Phobius"/>
    </source>
</evidence>
<evidence type="ECO:0000256" key="7">
    <source>
        <dbReference type="ARBA" id="ARBA00023040"/>
    </source>
</evidence>
<dbReference type="GO" id="GO:0002250">
    <property type="term" value="P:adaptive immune response"/>
    <property type="evidence" value="ECO:0007669"/>
    <property type="project" value="UniProtKB-KW"/>
</dbReference>
<feature type="transmembrane region" description="Helical" evidence="14">
    <location>
        <begin position="31"/>
        <end position="52"/>
    </location>
</feature>
<dbReference type="Pfam" id="PF00001">
    <property type="entry name" value="7tm_1"/>
    <property type="match status" value="1"/>
</dbReference>
<keyword evidence="6 14" id="KW-1133">Transmembrane helix</keyword>
<keyword evidence="3" id="KW-1003">Cell membrane</keyword>
<keyword evidence="12 13" id="KW-0807">Transducer</keyword>
<evidence type="ECO:0000256" key="8">
    <source>
        <dbReference type="ARBA" id="ARBA00023130"/>
    </source>
</evidence>
<evidence type="ECO:0000259" key="15">
    <source>
        <dbReference type="PROSITE" id="PS50262"/>
    </source>
</evidence>
<name>A0A9Q0DKH1_9TELE</name>
<accession>A0A9Q0DKH1</accession>
<keyword evidence="7 13" id="KW-0297">G-protein coupled receptor</keyword>
<proteinExistence type="inferred from homology"/>
<dbReference type="PRINTS" id="PR01157">
    <property type="entry name" value="P2YPURNOCPTR"/>
</dbReference>
<comment type="similarity">
    <text evidence="13">Belongs to the G-protein coupled receptor 1 family.</text>
</comment>
<feature type="transmembrane region" description="Helical" evidence="14">
    <location>
        <begin position="64"/>
        <end position="86"/>
    </location>
</feature>
<evidence type="ECO:0000256" key="5">
    <source>
        <dbReference type="ARBA" id="ARBA00022859"/>
    </source>
</evidence>